<evidence type="ECO:0000313" key="3">
    <source>
        <dbReference type="EMBL" id="KAI0524335.1"/>
    </source>
</evidence>
<evidence type="ECO:0000256" key="1">
    <source>
        <dbReference type="SAM" id="MobiDB-lite"/>
    </source>
</evidence>
<dbReference type="Proteomes" id="UP000829196">
    <property type="component" value="Unassembled WGS sequence"/>
</dbReference>
<reference evidence="3" key="1">
    <citation type="journal article" date="2022" name="Front. Genet.">
        <title>Chromosome-Scale Assembly of the Dendrobium nobile Genome Provides Insights Into the Molecular Mechanism of the Biosynthesis of the Medicinal Active Ingredient of Dendrobium.</title>
        <authorList>
            <person name="Xu Q."/>
            <person name="Niu S.-C."/>
            <person name="Li K.-L."/>
            <person name="Zheng P.-J."/>
            <person name="Zhang X.-J."/>
            <person name="Jia Y."/>
            <person name="Liu Y."/>
            <person name="Niu Y.-X."/>
            <person name="Yu L.-H."/>
            <person name="Chen D.-F."/>
            <person name="Zhang G.-Q."/>
        </authorList>
    </citation>
    <scope>NUCLEOTIDE SEQUENCE</scope>
    <source>
        <tissue evidence="3">Leaf</tissue>
    </source>
</reference>
<name>A0A8T3C3A4_DENNO</name>
<sequence length="677" mass="78152">MIYVLTNLGFQNLRHLQFIRLDHNLIQALVERWCPLTNTFHLIIGEMTITLQDVQILLGLRIDGPAVVGPNIIGQGRIWPTWPNCCDELLGTHPRRETVYHDPNDEEDVATFRMGSSQIDFMLPLRWLRWTFYRESYDDLAPEIFRRHVRAYILFMIGYFLIPDTSRSHVSLQWLPLLADVDSFTRMSIGGAVLAHLYRELCYATRPTRTYIAGCVALLQVWWAEDRIRELPAGNTMTYRDEFDGLRMSQVIMTPYTHTVLAALPLQYHDGEEIWRARVPLISWKRAEWHLPDRVIRQFSGLPTTEIGPMDQSFRRIDGRGRADQDWTVQYRDYLQIWEERRAYVVPITRVTGTGNQEVGAYLRWYRSWASIYLLKPQIEPPETFFPRSPGERLVADYYIRSSAILEPLAGGGGQNASSLQMAIDQVAELSARVQQSVYIDYTTFDTSTEAEQQRRERAETSHGQQHTRRSVSDAPSTSMGSRHRRNVVPDPHRHSVHTPSMAYDYMGAGTSTPHWSQHVGQSTQPGQIYYDTQYGQTSGQSLFPMAIPQWMSSVGIPSSPTQQDMMLTGGIPAETDDNSSTEIKQWITEGTIRVRGSLSYGVDEDLEARVASNELFRCIIHTWDEEEDFLLWHLHEDTMKEKEYRAYHVIRTKDILNQALTIMGFPTYYSKKEVNL</sequence>
<feature type="region of interest" description="Disordered" evidence="1">
    <location>
        <begin position="449"/>
        <end position="496"/>
    </location>
</feature>
<dbReference type="PANTHER" id="PTHR46033:SF8">
    <property type="entry name" value="PROTEIN MAINTENANCE OF MERISTEMS-LIKE"/>
    <property type="match status" value="1"/>
</dbReference>
<dbReference type="GO" id="GO:0010073">
    <property type="term" value="P:meristem maintenance"/>
    <property type="evidence" value="ECO:0007669"/>
    <property type="project" value="InterPro"/>
</dbReference>
<comment type="caution">
    <text evidence="3">The sequence shown here is derived from an EMBL/GenBank/DDBJ whole genome shotgun (WGS) entry which is preliminary data.</text>
</comment>
<dbReference type="Pfam" id="PF10536">
    <property type="entry name" value="PMD"/>
    <property type="match status" value="2"/>
</dbReference>
<proteinExistence type="predicted"/>
<feature type="domain" description="Aminotransferase-like plant mobile" evidence="2">
    <location>
        <begin position="235"/>
        <end position="367"/>
    </location>
</feature>
<evidence type="ECO:0000259" key="2">
    <source>
        <dbReference type="Pfam" id="PF10536"/>
    </source>
</evidence>
<dbReference type="OrthoDB" id="593744at2759"/>
<keyword evidence="4" id="KW-1185">Reference proteome</keyword>
<dbReference type="EMBL" id="JAGYWB010000004">
    <property type="protein sequence ID" value="KAI0524335.1"/>
    <property type="molecule type" value="Genomic_DNA"/>
</dbReference>
<feature type="domain" description="Aminotransferase-like plant mobile" evidence="2">
    <location>
        <begin position="9"/>
        <end position="225"/>
    </location>
</feature>
<dbReference type="InterPro" id="IPR044824">
    <property type="entry name" value="MAIN-like"/>
</dbReference>
<accession>A0A8T3C3A4</accession>
<dbReference type="InterPro" id="IPR019557">
    <property type="entry name" value="AminoTfrase-like_pln_mobile"/>
</dbReference>
<feature type="compositionally biased region" description="Basic and acidic residues" evidence="1">
    <location>
        <begin position="452"/>
        <end position="461"/>
    </location>
</feature>
<dbReference type="PANTHER" id="PTHR46033">
    <property type="entry name" value="PROTEIN MAIN-LIKE 2"/>
    <property type="match status" value="1"/>
</dbReference>
<protein>
    <recommendedName>
        <fullName evidence="2">Aminotransferase-like plant mobile domain-containing protein</fullName>
    </recommendedName>
</protein>
<gene>
    <name evidence="3" type="ORF">KFK09_003702</name>
</gene>
<dbReference type="AlphaFoldDB" id="A0A8T3C3A4"/>
<evidence type="ECO:0000313" key="4">
    <source>
        <dbReference type="Proteomes" id="UP000829196"/>
    </source>
</evidence>
<organism evidence="3 4">
    <name type="scientific">Dendrobium nobile</name>
    <name type="common">Orchid</name>
    <dbReference type="NCBI Taxonomy" id="94219"/>
    <lineage>
        <taxon>Eukaryota</taxon>
        <taxon>Viridiplantae</taxon>
        <taxon>Streptophyta</taxon>
        <taxon>Embryophyta</taxon>
        <taxon>Tracheophyta</taxon>
        <taxon>Spermatophyta</taxon>
        <taxon>Magnoliopsida</taxon>
        <taxon>Liliopsida</taxon>
        <taxon>Asparagales</taxon>
        <taxon>Orchidaceae</taxon>
        <taxon>Epidendroideae</taxon>
        <taxon>Malaxideae</taxon>
        <taxon>Dendrobiinae</taxon>
        <taxon>Dendrobium</taxon>
    </lineage>
</organism>